<name>A0A1X9MGV7_9BACI</name>
<dbReference type="Gene3D" id="1.25.40.10">
    <property type="entry name" value="Tetratricopeptide repeat domain"/>
    <property type="match status" value="1"/>
</dbReference>
<dbReference type="EMBL" id="CP020814">
    <property type="protein sequence ID" value="ARK30741.1"/>
    <property type="molecule type" value="Genomic_DNA"/>
</dbReference>
<evidence type="ECO:0008006" key="3">
    <source>
        <dbReference type="Google" id="ProtNLM"/>
    </source>
</evidence>
<evidence type="ECO:0000313" key="2">
    <source>
        <dbReference type="Proteomes" id="UP000193006"/>
    </source>
</evidence>
<dbReference type="Pfam" id="PF22871">
    <property type="entry name" value="AimR"/>
    <property type="match status" value="1"/>
</dbReference>
<organism evidence="1 2">
    <name type="scientific">Halalkalibacter krulwichiae</name>
    <dbReference type="NCBI Taxonomy" id="199441"/>
    <lineage>
        <taxon>Bacteria</taxon>
        <taxon>Bacillati</taxon>
        <taxon>Bacillota</taxon>
        <taxon>Bacilli</taxon>
        <taxon>Bacillales</taxon>
        <taxon>Bacillaceae</taxon>
        <taxon>Halalkalibacter</taxon>
    </lineage>
</organism>
<gene>
    <name evidence="1" type="ORF">BkAM31D_13370</name>
</gene>
<dbReference type="RefSeq" id="WP_066149539.1">
    <property type="nucleotide sequence ID" value="NZ_CP020814.1"/>
</dbReference>
<dbReference type="KEGG" id="bkw:BkAM31D_13370"/>
<dbReference type="AlphaFoldDB" id="A0A1X9MGV7"/>
<dbReference type="InterPro" id="IPR047705">
    <property type="entry name" value="AimR-like"/>
</dbReference>
<proteinExistence type="predicted"/>
<dbReference type="NCBIfam" id="NF038310">
    <property type="entry name" value="lysogeny_AimR"/>
    <property type="match status" value="1"/>
</dbReference>
<reference evidence="1 2" key="1">
    <citation type="submission" date="2017-04" db="EMBL/GenBank/DDBJ databases">
        <title>Bacillus krulwichiae AM31D Genome sequencing and assembly.</title>
        <authorList>
            <person name="Krulwich T.A."/>
            <person name="Anastor L."/>
            <person name="Ehrlich R."/>
            <person name="Ehrlich G.D."/>
            <person name="Janto B."/>
        </authorList>
    </citation>
    <scope>NUCLEOTIDE SEQUENCE [LARGE SCALE GENOMIC DNA]</scope>
    <source>
        <strain evidence="1 2">AM31D</strain>
    </source>
</reference>
<dbReference type="Proteomes" id="UP000193006">
    <property type="component" value="Chromosome"/>
</dbReference>
<accession>A0A1X9MGV7</accession>
<sequence length="331" mass="38882">MYKTITADLFNSIDDLELFVAHIDPDSYLARVSLEYLVINGKSDLLEKLMEKLLMSSNEESREWAEVYLIDHLVYKQEKDIIDVTKQLTYKRVQSKELSTLIKVFQLYNYYDMKNFEMRTSLGELVKVEIPNLQDGFMKTSLLCRQKLIMQAIHLHQNELEQSRACGKELLEIALTPLMKAIAYNNLGNSYILSDRKQALKHFEASIQIAQLIQHTRILTQAQMNRNFTLCYWNESEKVNLNLDYETRMDEKLELVFYLIKKNQREKALVVLDEVKAGIGNDYVHGFEQYYRGLATGEHLYFQKSSKYFELAGDYYFQQLPLEQLNNGGRR</sequence>
<dbReference type="InterPro" id="IPR011990">
    <property type="entry name" value="TPR-like_helical_dom_sf"/>
</dbReference>
<dbReference type="STRING" id="199441.BkAM31D_13370"/>
<keyword evidence="2" id="KW-1185">Reference proteome</keyword>
<evidence type="ECO:0000313" key="1">
    <source>
        <dbReference type="EMBL" id="ARK30741.1"/>
    </source>
</evidence>
<protein>
    <recommendedName>
        <fullName evidence="3">Tetratricopeptide repeat protein</fullName>
    </recommendedName>
</protein>